<dbReference type="EMBL" id="PJQY01000364">
    <property type="protein sequence ID" value="PQQ12263.1"/>
    <property type="molecule type" value="Genomic_DNA"/>
</dbReference>
<organism evidence="1 2">
    <name type="scientific">Prunus yedoensis var. nudiflora</name>
    <dbReference type="NCBI Taxonomy" id="2094558"/>
    <lineage>
        <taxon>Eukaryota</taxon>
        <taxon>Viridiplantae</taxon>
        <taxon>Streptophyta</taxon>
        <taxon>Embryophyta</taxon>
        <taxon>Tracheophyta</taxon>
        <taxon>Spermatophyta</taxon>
        <taxon>Magnoliopsida</taxon>
        <taxon>eudicotyledons</taxon>
        <taxon>Gunneridae</taxon>
        <taxon>Pentapetalae</taxon>
        <taxon>rosids</taxon>
        <taxon>fabids</taxon>
        <taxon>Rosales</taxon>
        <taxon>Rosaceae</taxon>
        <taxon>Amygdaloideae</taxon>
        <taxon>Amygdaleae</taxon>
        <taxon>Prunus</taxon>
    </lineage>
</organism>
<reference evidence="1 2" key="1">
    <citation type="submission" date="2018-02" db="EMBL/GenBank/DDBJ databases">
        <title>Draft genome of wild Prunus yedoensis var. nudiflora.</title>
        <authorList>
            <person name="Baek S."/>
            <person name="Kim J.-H."/>
            <person name="Choi K."/>
            <person name="Kim G.-B."/>
            <person name="Cho A."/>
            <person name="Jang H."/>
            <person name="Shin C.-H."/>
            <person name="Yu H.-J."/>
            <person name="Mun J.-H."/>
        </authorList>
    </citation>
    <scope>NUCLEOTIDE SEQUENCE [LARGE SCALE GENOMIC DNA]</scope>
    <source>
        <strain evidence="2">cv. Jeju island</strain>
        <tissue evidence="1">Leaf</tissue>
    </source>
</reference>
<evidence type="ECO:0000313" key="1">
    <source>
        <dbReference type="EMBL" id="PQQ12263.1"/>
    </source>
</evidence>
<comment type="caution">
    <text evidence="1">The sequence shown here is derived from an EMBL/GenBank/DDBJ whole genome shotgun (WGS) entry which is preliminary data.</text>
</comment>
<keyword evidence="2" id="KW-1185">Reference proteome</keyword>
<protein>
    <submittedName>
        <fullName evidence="1">NAC domain-containing protein 2</fullName>
    </submittedName>
</protein>
<gene>
    <name evidence="1" type="ORF">Pyn_20286</name>
</gene>
<evidence type="ECO:0000313" key="2">
    <source>
        <dbReference type="Proteomes" id="UP000250321"/>
    </source>
</evidence>
<dbReference type="Proteomes" id="UP000250321">
    <property type="component" value="Unassembled WGS sequence"/>
</dbReference>
<name>A0A314Z0M2_PRUYE</name>
<sequence>MGNTTYTDHETSQGIATGSEIIEVTADIGFGTNEETSHEFLDIDDQIAQINMSEPDYLQLDDHVFEMSPFDDDDPQ</sequence>
<accession>A0A314Z0M2</accession>
<dbReference type="AlphaFoldDB" id="A0A314Z0M2"/>
<proteinExistence type="predicted"/>